<accession>A0A9N9TJE9</accession>
<dbReference type="AlphaFoldDB" id="A0A9N9TJE9"/>
<dbReference type="Pfam" id="PF00644">
    <property type="entry name" value="PARP"/>
    <property type="match status" value="1"/>
</dbReference>
<sequence length="193" mass="22882">MLIQEVSYILPKHWDPMNLNFQQYKLTNLPHYSSEYHRVFDLMNVGIYYNCIQGIYRVQNPTLFSKFRLKMYDFEQKGPYNILSLYHDTARENVISIAKYNFDWRYGERFMFGPGVYFSTSPQLANKHSSKTNGTFRSMFIAEVLTQNVQQVEGNVFLPDYGFDTVQCHNGETFVKYFDGEYFPSYVVDYISL</sequence>
<keyword evidence="1" id="KW-0808">Transferase</keyword>
<dbReference type="Proteomes" id="UP001153712">
    <property type="component" value="Chromosome 12"/>
</dbReference>
<dbReference type="InterPro" id="IPR012317">
    <property type="entry name" value="Poly(ADP-ribose)pol_cat_dom"/>
</dbReference>
<keyword evidence="1" id="KW-0328">Glycosyltransferase</keyword>
<evidence type="ECO:0000313" key="3">
    <source>
        <dbReference type="EMBL" id="CAG9856588.1"/>
    </source>
</evidence>
<dbReference type="GO" id="GO:1990404">
    <property type="term" value="F:NAD+-protein mono-ADP-ribosyltransferase activity"/>
    <property type="evidence" value="ECO:0007669"/>
    <property type="project" value="TreeGrafter"/>
</dbReference>
<organism evidence="3 4">
    <name type="scientific">Phyllotreta striolata</name>
    <name type="common">Striped flea beetle</name>
    <name type="synonym">Crioceris striolata</name>
    <dbReference type="NCBI Taxonomy" id="444603"/>
    <lineage>
        <taxon>Eukaryota</taxon>
        <taxon>Metazoa</taxon>
        <taxon>Ecdysozoa</taxon>
        <taxon>Arthropoda</taxon>
        <taxon>Hexapoda</taxon>
        <taxon>Insecta</taxon>
        <taxon>Pterygota</taxon>
        <taxon>Neoptera</taxon>
        <taxon>Endopterygota</taxon>
        <taxon>Coleoptera</taxon>
        <taxon>Polyphaga</taxon>
        <taxon>Cucujiformia</taxon>
        <taxon>Chrysomeloidea</taxon>
        <taxon>Chrysomelidae</taxon>
        <taxon>Galerucinae</taxon>
        <taxon>Alticini</taxon>
        <taxon>Phyllotreta</taxon>
    </lineage>
</organism>
<keyword evidence="1" id="KW-0520">NAD</keyword>
<keyword evidence="4" id="KW-1185">Reference proteome</keyword>
<dbReference type="InterPro" id="IPR051712">
    <property type="entry name" value="ARTD-AVP"/>
</dbReference>
<protein>
    <recommendedName>
        <fullName evidence="1">Poly [ADP-ribose] polymerase</fullName>
        <shortName evidence="1">PARP</shortName>
        <ecNumber evidence="1">2.4.2.-</ecNumber>
    </recommendedName>
</protein>
<dbReference type="SUPFAM" id="SSF56399">
    <property type="entry name" value="ADP-ribosylation"/>
    <property type="match status" value="1"/>
</dbReference>
<name>A0A9N9TJE9_PHYSR</name>
<dbReference type="EC" id="2.4.2.-" evidence="1"/>
<dbReference type="Gene3D" id="3.90.228.10">
    <property type="match status" value="1"/>
</dbReference>
<dbReference type="GO" id="GO:0003950">
    <property type="term" value="F:NAD+ poly-ADP-ribosyltransferase activity"/>
    <property type="evidence" value="ECO:0007669"/>
    <property type="project" value="UniProtKB-UniRule"/>
</dbReference>
<evidence type="ECO:0000256" key="1">
    <source>
        <dbReference type="RuleBase" id="RU362114"/>
    </source>
</evidence>
<gene>
    <name evidence="3" type="ORF">PHYEVI_LOCUS3008</name>
</gene>
<reference evidence="3" key="1">
    <citation type="submission" date="2022-01" db="EMBL/GenBank/DDBJ databases">
        <authorList>
            <person name="King R."/>
        </authorList>
    </citation>
    <scope>NUCLEOTIDE SEQUENCE</scope>
</reference>
<dbReference type="PANTHER" id="PTHR45740">
    <property type="entry name" value="POLY [ADP-RIBOSE] POLYMERASE"/>
    <property type="match status" value="1"/>
</dbReference>
<dbReference type="PROSITE" id="PS51059">
    <property type="entry name" value="PARP_CATALYTIC"/>
    <property type="match status" value="1"/>
</dbReference>
<evidence type="ECO:0000259" key="2">
    <source>
        <dbReference type="PROSITE" id="PS51059"/>
    </source>
</evidence>
<dbReference type="EMBL" id="OU900105">
    <property type="protein sequence ID" value="CAG9856588.1"/>
    <property type="molecule type" value="Genomic_DNA"/>
</dbReference>
<dbReference type="PANTHER" id="PTHR45740:SF2">
    <property type="entry name" value="POLY [ADP-RIBOSE] POLYMERASE"/>
    <property type="match status" value="1"/>
</dbReference>
<evidence type="ECO:0000313" key="4">
    <source>
        <dbReference type="Proteomes" id="UP001153712"/>
    </source>
</evidence>
<dbReference type="OrthoDB" id="6133115at2759"/>
<proteinExistence type="predicted"/>
<dbReference type="GO" id="GO:0005634">
    <property type="term" value="C:nucleus"/>
    <property type="evidence" value="ECO:0007669"/>
    <property type="project" value="TreeGrafter"/>
</dbReference>
<feature type="domain" description="PARP catalytic" evidence="2">
    <location>
        <begin position="10"/>
        <end position="193"/>
    </location>
</feature>